<dbReference type="GO" id="GO:0005801">
    <property type="term" value="C:cis-Golgi network"/>
    <property type="evidence" value="ECO:0007669"/>
    <property type="project" value="TreeGrafter"/>
</dbReference>
<proteinExistence type="inferred from homology"/>
<dbReference type="GO" id="GO:0030008">
    <property type="term" value="C:TRAPP complex"/>
    <property type="evidence" value="ECO:0007669"/>
    <property type="project" value="TreeGrafter"/>
</dbReference>
<dbReference type="PANTHER" id="PTHR12817:SF0">
    <property type="entry name" value="GEO08327P1"/>
    <property type="match status" value="1"/>
</dbReference>
<accession>A0A9W8EDF2</accession>
<reference evidence="3" key="1">
    <citation type="submission" date="2022-07" db="EMBL/GenBank/DDBJ databases">
        <title>Phylogenomic reconstructions and comparative analyses of Kickxellomycotina fungi.</title>
        <authorList>
            <person name="Reynolds N.K."/>
            <person name="Stajich J.E."/>
            <person name="Barry K."/>
            <person name="Grigoriev I.V."/>
            <person name="Crous P."/>
            <person name="Smith M.E."/>
        </authorList>
    </citation>
    <scope>NUCLEOTIDE SEQUENCE</scope>
    <source>
        <strain evidence="3">RSA 567</strain>
    </source>
</reference>
<dbReference type="Pfam" id="PF04051">
    <property type="entry name" value="TRAPP"/>
    <property type="match status" value="1"/>
</dbReference>
<dbReference type="Proteomes" id="UP001151582">
    <property type="component" value="Unassembled WGS sequence"/>
</dbReference>
<feature type="region of interest" description="Disordered" evidence="2">
    <location>
        <begin position="57"/>
        <end position="83"/>
    </location>
</feature>
<dbReference type="InterPro" id="IPR007194">
    <property type="entry name" value="TRAPP_component"/>
</dbReference>
<comment type="similarity">
    <text evidence="1">Belongs to the TRAPP small subunits family. BET3 subfamily.</text>
</comment>
<evidence type="ECO:0000313" key="4">
    <source>
        <dbReference type="Proteomes" id="UP001151582"/>
    </source>
</evidence>
<sequence length="221" mass="24997">MSITSAINLFRQLTVDESQVAHQGQPHVVNETCLDLLLIEMVQVLRTSVAETSFAVPHGGLPPSDSLELPQSSESTTARSNEEQERATELLYYKVERVGFRIGQRLAERYAKDRPRFTDTLDIVKFICKDIWIKLFHKQVDNLKTNHRGVYILQDNKFRWLLRMSGSEGVAHATQQAAPYLWFPCGVIRGILANLGVDSTVSVKETNLPQCAFQIKINRAV</sequence>
<evidence type="ECO:0008006" key="5">
    <source>
        <dbReference type="Google" id="ProtNLM"/>
    </source>
</evidence>
<dbReference type="InterPro" id="IPR037992">
    <property type="entry name" value="TRAPPC6/Trs33"/>
</dbReference>
<evidence type="ECO:0000313" key="3">
    <source>
        <dbReference type="EMBL" id="KAJ1982085.1"/>
    </source>
</evidence>
<organism evidence="3 4">
    <name type="scientific">Dimargaris verticillata</name>
    <dbReference type="NCBI Taxonomy" id="2761393"/>
    <lineage>
        <taxon>Eukaryota</taxon>
        <taxon>Fungi</taxon>
        <taxon>Fungi incertae sedis</taxon>
        <taxon>Zoopagomycota</taxon>
        <taxon>Kickxellomycotina</taxon>
        <taxon>Dimargaritomycetes</taxon>
        <taxon>Dimargaritales</taxon>
        <taxon>Dimargaritaceae</taxon>
        <taxon>Dimargaris</taxon>
    </lineage>
</organism>
<dbReference type="PANTHER" id="PTHR12817">
    <property type="entry name" value="TRAFFICKING PROTEIN PARTICLE COMPLEX SUBUNIT 6B"/>
    <property type="match status" value="1"/>
</dbReference>
<dbReference type="SUPFAM" id="SSF111126">
    <property type="entry name" value="Ligand-binding domain in the NO signalling and Golgi transport"/>
    <property type="match status" value="1"/>
</dbReference>
<evidence type="ECO:0000256" key="1">
    <source>
        <dbReference type="ARBA" id="ARBA00006218"/>
    </source>
</evidence>
<dbReference type="AlphaFoldDB" id="A0A9W8EDF2"/>
<dbReference type="FunFam" id="3.30.1380.20:FF:000008">
    <property type="entry name" value="trafficking protein particle complex subunit 6B"/>
    <property type="match status" value="1"/>
</dbReference>
<dbReference type="GO" id="GO:0006888">
    <property type="term" value="P:endoplasmic reticulum to Golgi vesicle-mediated transport"/>
    <property type="evidence" value="ECO:0007669"/>
    <property type="project" value="TreeGrafter"/>
</dbReference>
<dbReference type="EMBL" id="JANBQB010000102">
    <property type="protein sequence ID" value="KAJ1982085.1"/>
    <property type="molecule type" value="Genomic_DNA"/>
</dbReference>
<gene>
    <name evidence="3" type="ORF">H4R34_001845</name>
</gene>
<comment type="caution">
    <text evidence="3">The sequence shown here is derived from an EMBL/GenBank/DDBJ whole genome shotgun (WGS) entry which is preliminary data.</text>
</comment>
<evidence type="ECO:0000256" key="2">
    <source>
        <dbReference type="SAM" id="MobiDB-lite"/>
    </source>
</evidence>
<name>A0A9W8EDF2_9FUNG</name>
<dbReference type="InterPro" id="IPR024096">
    <property type="entry name" value="NO_sig/Golgi_transp_ligand-bd"/>
</dbReference>
<dbReference type="Gene3D" id="3.30.1380.20">
    <property type="entry name" value="Trafficking protein particle complex subunit 3"/>
    <property type="match status" value="1"/>
</dbReference>
<keyword evidence="4" id="KW-1185">Reference proteome</keyword>
<protein>
    <recommendedName>
        <fullName evidence="5">Transport protein particle component</fullName>
    </recommendedName>
</protein>
<dbReference type="OrthoDB" id="941624at2759"/>
<dbReference type="CDD" id="cd14944">
    <property type="entry name" value="TRAPPC6A_Trs33"/>
    <property type="match status" value="1"/>
</dbReference>
<dbReference type="GO" id="GO:0005802">
    <property type="term" value="C:trans-Golgi network"/>
    <property type="evidence" value="ECO:0007669"/>
    <property type="project" value="TreeGrafter"/>
</dbReference>
<feature type="compositionally biased region" description="Polar residues" evidence="2">
    <location>
        <begin position="69"/>
        <end position="79"/>
    </location>
</feature>